<name>A0A182ITH7_ANOAO</name>
<evidence type="ECO:0000256" key="10">
    <source>
        <dbReference type="SAM" id="MobiDB-lite"/>
    </source>
</evidence>
<feature type="compositionally biased region" description="Basic residues" evidence="10">
    <location>
        <begin position="157"/>
        <end position="166"/>
    </location>
</feature>
<dbReference type="EnsemblMetazoa" id="AATE005171-RA">
    <property type="protein sequence ID" value="AATE005171-PA.1"/>
    <property type="gene ID" value="AATE005171"/>
</dbReference>
<keyword evidence="8" id="KW-0687">Ribonucleoprotein</keyword>
<dbReference type="GO" id="GO:0005730">
    <property type="term" value="C:nucleolus"/>
    <property type="evidence" value="ECO:0007669"/>
    <property type="project" value="UniProtKB-SubCell"/>
</dbReference>
<comment type="subcellular location">
    <subcellularLocation>
        <location evidence="1">Cytoplasm</location>
    </subcellularLocation>
    <subcellularLocation>
        <location evidence="2">Nucleus</location>
        <location evidence="2">Nucleolus</location>
    </subcellularLocation>
</comment>
<organism evidence="11">
    <name type="scientific">Anopheles atroparvus</name>
    <name type="common">European mosquito</name>
    <dbReference type="NCBI Taxonomy" id="41427"/>
    <lineage>
        <taxon>Eukaryota</taxon>
        <taxon>Metazoa</taxon>
        <taxon>Ecdysozoa</taxon>
        <taxon>Arthropoda</taxon>
        <taxon>Hexapoda</taxon>
        <taxon>Insecta</taxon>
        <taxon>Pterygota</taxon>
        <taxon>Neoptera</taxon>
        <taxon>Endopterygota</taxon>
        <taxon>Diptera</taxon>
        <taxon>Nematocera</taxon>
        <taxon>Culicoidea</taxon>
        <taxon>Culicidae</taxon>
        <taxon>Anophelinae</taxon>
        <taxon>Anopheles</taxon>
    </lineage>
</organism>
<evidence type="ECO:0000256" key="7">
    <source>
        <dbReference type="ARBA" id="ARBA00023242"/>
    </source>
</evidence>
<keyword evidence="6" id="KW-0733">Signal recognition particle</keyword>
<dbReference type="GO" id="GO:0005786">
    <property type="term" value="C:signal recognition particle, endoplasmic reticulum targeting"/>
    <property type="evidence" value="ECO:0007669"/>
    <property type="project" value="UniProtKB-KW"/>
</dbReference>
<evidence type="ECO:0000256" key="1">
    <source>
        <dbReference type="ARBA" id="ARBA00004496"/>
    </source>
</evidence>
<dbReference type="SUPFAM" id="SSF69695">
    <property type="entry name" value="SRP19"/>
    <property type="match status" value="1"/>
</dbReference>
<dbReference type="FunFam" id="3.30.56.30:FF:000002">
    <property type="entry name" value="Signal recognition particle 19kDa"/>
    <property type="match status" value="1"/>
</dbReference>
<evidence type="ECO:0000256" key="4">
    <source>
        <dbReference type="ARBA" id="ARBA00022490"/>
    </source>
</evidence>
<evidence type="ECO:0000256" key="9">
    <source>
        <dbReference type="ARBA" id="ARBA00045518"/>
    </source>
</evidence>
<keyword evidence="5" id="KW-0694">RNA-binding</keyword>
<dbReference type="PANTHER" id="PTHR17453:SF0">
    <property type="entry name" value="SIGNAL RECOGNITION PARTICLE 19 KDA PROTEIN"/>
    <property type="match status" value="1"/>
</dbReference>
<keyword evidence="7" id="KW-0539">Nucleus</keyword>
<evidence type="ECO:0000256" key="3">
    <source>
        <dbReference type="ARBA" id="ARBA00008910"/>
    </source>
</evidence>
<comment type="function">
    <text evidence="9">Component of the signal recognition particle (SRP) complex, a ribonucleoprotein complex that mediates the cotranslational targeting of secretory and membrane proteins to the endoplasmic reticulum (ER). Binds directly to 7SL RNA. Mediates binding of SRP54 to the SRP complex.</text>
</comment>
<evidence type="ECO:0000256" key="6">
    <source>
        <dbReference type="ARBA" id="ARBA00023135"/>
    </source>
</evidence>
<dbReference type="GO" id="GO:0008312">
    <property type="term" value="F:7S RNA binding"/>
    <property type="evidence" value="ECO:0007669"/>
    <property type="project" value="InterPro"/>
</dbReference>
<proteinExistence type="inferred from homology"/>
<evidence type="ECO:0000313" key="11">
    <source>
        <dbReference type="EnsemblMetazoa" id="AATE005171-PA.1"/>
    </source>
</evidence>
<dbReference type="InterPro" id="IPR002778">
    <property type="entry name" value="Signal_recog_particle_SRP19"/>
</dbReference>
<comment type="similarity">
    <text evidence="3">Belongs to the SRP19 family.</text>
</comment>
<dbReference type="Gene3D" id="3.30.56.30">
    <property type="entry name" value="Signal recognition particle, SRP19-like subunit"/>
    <property type="match status" value="1"/>
</dbReference>
<evidence type="ECO:0000256" key="5">
    <source>
        <dbReference type="ARBA" id="ARBA00022884"/>
    </source>
</evidence>
<sequence>MAAVHAHGPHAGGSRTGPPPLTQWSPDKKYSDRERWVCIYPAYINRKKTRQEGRRMPKEMCVDDPGAQEIRDVLQAANFNVLLEFKQYSREQSRELHHRGRIRVQLRHDNGTPLNSEYPSRDSLLMYLGKTIPMLKSRQTKAPEQVQVAASSTAGHTQKKGKGKRR</sequence>
<keyword evidence="4" id="KW-0963">Cytoplasm</keyword>
<dbReference type="InterPro" id="IPR036521">
    <property type="entry name" value="SRP19-like_sf"/>
</dbReference>
<accession>A0A182ITH7</accession>
<evidence type="ECO:0000256" key="2">
    <source>
        <dbReference type="ARBA" id="ARBA00004604"/>
    </source>
</evidence>
<feature type="region of interest" description="Disordered" evidence="10">
    <location>
        <begin position="1"/>
        <end position="27"/>
    </location>
</feature>
<reference evidence="11" key="1">
    <citation type="submission" date="2022-08" db="UniProtKB">
        <authorList>
            <consortium name="EnsemblMetazoa"/>
        </authorList>
    </citation>
    <scope>IDENTIFICATION</scope>
    <source>
        <strain evidence="11">EBRO</strain>
    </source>
</reference>
<dbReference type="AlphaFoldDB" id="A0A182ITH7"/>
<protein>
    <submittedName>
        <fullName evidence="11">Uncharacterized protein</fullName>
    </submittedName>
</protein>
<feature type="region of interest" description="Disordered" evidence="10">
    <location>
        <begin position="138"/>
        <end position="166"/>
    </location>
</feature>
<dbReference type="GO" id="GO:0006617">
    <property type="term" value="P:SRP-dependent cotranslational protein targeting to membrane, signal sequence recognition"/>
    <property type="evidence" value="ECO:0007669"/>
    <property type="project" value="TreeGrafter"/>
</dbReference>
<dbReference type="VEuPathDB" id="VectorBase:AATE005171"/>
<evidence type="ECO:0000256" key="8">
    <source>
        <dbReference type="ARBA" id="ARBA00023274"/>
    </source>
</evidence>
<dbReference type="STRING" id="41427.A0A182ITH7"/>
<dbReference type="Pfam" id="PF01922">
    <property type="entry name" value="SRP19"/>
    <property type="match status" value="1"/>
</dbReference>
<dbReference type="PANTHER" id="PTHR17453">
    <property type="entry name" value="SIGNAL RECOGNITION PARTICLE 19 KD PROTEIN"/>
    <property type="match status" value="1"/>
</dbReference>